<reference evidence="3" key="1">
    <citation type="submission" date="2018-05" db="EMBL/GenBank/DDBJ databases">
        <title>Draft genome of Mucuna pruriens seed.</title>
        <authorList>
            <person name="Nnadi N.E."/>
            <person name="Vos R."/>
            <person name="Hasami M.H."/>
            <person name="Devisetty U.K."/>
            <person name="Aguiy J.C."/>
        </authorList>
    </citation>
    <scope>NUCLEOTIDE SEQUENCE [LARGE SCALE GENOMIC DNA]</scope>
    <source>
        <strain evidence="3">JCA_2017</strain>
    </source>
</reference>
<dbReference type="PROSITE" id="PS51886">
    <property type="entry name" value="TLDC"/>
    <property type="match status" value="1"/>
</dbReference>
<feature type="non-terminal residue" evidence="3">
    <location>
        <position position="1"/>
    </location>
</feature>
<dbReference type="EMBL" id="QJKJ01018480">
    <property type="protein sequence ID" value="RDX57596.1"/>
    <property type="molecule type" value="Genomic_DNA"/>
</dbReference>
<proteinExistence type="predicted"/>
<evidence type="ECO:0000313" key="4">
    <source>
        <dbReference type="Proteomes" id="UP000257109"/>
    </source>
</evidence>
<evidence type="ECO:0000259" key="2">
    <source>
        <dbReference type="PROSITE" id="PS51886"/>
    </source>
</evidence>
<feature type="region of interest" description="Disordered" evidence="1">
    <location>
        <begin position="115"/>
        <end position="166"/>
    </location>
</feature>
<dbReference type="SMART" id="SM00584">
    <property type="entry name" value="TLDc"/>
    <property type="match status" value="1"/>
</dbReference>
<name>A0A371DYK7_MUCPR</name>
<evidence type="ECO:0000313" key="3">
    <source>
        <dbReference type="EMBL" id="RDX57596.1"/>
    </source>
</evidence>
<gene>
    <name evidence="3" type="primary">OXR1</name>
    <name evidence="3" type="ORF">CR513_63149</name>
</gene>
<dbReference type="OrthoDB" id="26679at2759"/>
<feature type="compositionally biased region" description="Polar residues" evidence="1">
    <location>
        <begin position="151"/>
        <end position="166"/>
    </location>
</feature>
<dbReference type="AlphaFoldDB" id="A0A371DYK7"/>
<organism evidence="3 4">
    <name type="scientific">Mucuna pruriens</name>
    <name type="common">Velvet bean</name>
    <name type="synonym">Dolichos pruriens</name>
    <dbReference type="NCBI Taxonomy" id="157652"/>
    <lineage>
        <taxon>Eukaryota</taxon>
        <taxon>Viridiplantae</taxon>
        <taxon>Streptophyta</taxon>
        <taxon>Embryophyta</taxon>
        <taxon>Tracheophyta</taxon>
        <taxon>Spermatophyta</taxon>
        <taxon>Magnoliopsida</taxon>
        <taxon>eudicotyledons</taxon>
        <taxon>Gunneridae</taxon>
        <taxon>Pentapetalae</taxon>
        <taxon>rosids</taxon>
        <taxon>fabids</taxon>
        <taxon>Fabales</taxon>
        <taxon>Fabaceae</taxon>
        <taxon>Papilionoideae</taxon>
        <taxon>50 kb inversion clade</taxon>
        <taxon>NPAAA clade</taxon>
        <taxon>indigoferoid/millettioid clade</taxon>
        <taxon>Phaseoleae</taxon>
        <taxon>Mucuna</taxon>
    </lineage>
</organism>
<sequence length="349" mass="38818">MRQTVDGITETHVKAQNECHCFDFLSFPSPNKMYSLKEKFIHNLSRLFPESPKSSPYPPQASTYFRKSKSLSSYWSYIFPSVGFNGSKTISHQSYSVRSNGENFDKDDDLSDKYVDFSPMSNNSKGKSNDEDQATRKSSSSSEAYEDVNEQHSPNTPKKSPPNFTDDSTFISPDLNDFFESCLPNTVKGCQRVLLYSTWKHGISLRTLIRNSAKLSGPSLLIVGDKQGAVFGGLLDCPLKSTAKRKYQGTNQTFVFTTIYGPPRLFRPTGLNRYYYLCLNDLLALGGGGGSSALCLDGDLLTGTSGPCDTFGNMCLAHSSEFELKNVEVMSLLLTLWGFTYASPYLKQD</sequence>
<comment type="caution">
    <text evidence="3">The sequence shown here is derived from an EMBL/GenBank/DDBJ whole genome shotgun (WGS) entry which is preliminary data.</text>
</comment>
<dbReference type="InterPro" id="IPR006571">
    <property type="entry name" value="TLDc_dom"/>
</dbReference>
<dbReference type="Proteomes" id="UP000257109">
    <property type="component" value="Unassembled WGS sequence"/>
</dbReference>
<keyword evidence="4" id="KW-1185">Reference proteome</keyword>
<dbReference type="Pfam" id="PF07534">
    <property type="entry name" value="TLD"/>
    <property type="match status" value="1"/>
</dbReference>
<feature type="domain" description="TLDc" evidence="2">
    <location>
        <begin position="169"/>
        <end position="333"/>
    </location>
</feature>
<protein>
    <submittedName>
        <fullName evidence="3">Oxidation resistance protein 1</fullName>
    </submittedName>
</protein>
<accession>A0A371DYK7</accession>
<dbReference type="PANTHER" id="PTHR23354:SF74">
    <property type="entry name" value="TLD-DOMAIN CONTAINING NUCLEOLAR PROTEIN"/>
    <property type="match status" value="1"/>
</dbReference>
<evidence type="ECO:0000256" key="1">
    <source>
        <dbReference type="SAM" id="MobiDB-lite"/>
    </source>
</evidence>
<dbReference type="PANTHER" id="PTHR23354">
    <property type="entry name" value="NUCLEOLAR PROTEIN 7/ESTROGEN RECEPTOR COACTIVATOR-RELATED"/>
    <property type="match status" value="1"/>
</dbReference>